<comment type="subcellular location">
    <subcellularLocation>
        <location evidence="1">Secreted</location>
    </subcellularLocation>
</comment>
<organism evidence="8 9">
    <name type="scientific">Homarus americanus</name>
    <name type="common">American lobster</name>
    <dbReference type="NCBI Taxonomy" id="6706"/>
    <lineage>
        <taxon>Eukaryota</taxon>
        <taxon>Metazoa</taxon>
        <taxon>Ecdysozoa</taxon>
        <taxon>Arthropoda</taxon>
        <taxon>Crustacea</taxon>
        <taxon>Multicrustacea</taxon>
        <taxon>Malacostraca</taxon>
        <taxon>Eumalacostraca</taxon>
        <taxon>Eucarida</taxon>
        <taxon>Decapoda</taxon>
        <taxon>Pleocyemata</taxon>
        <taxon>Astacidea</taxon>
        <taxon>Nephropoidea</taxon>
        <taxon>Nephropidae</taxon>
        <taxon>Homarus</taxon>
    </lineage>
</organism>
<comment type="similarity">
    <text evidence="2 5">Belongs to the AB hydrolase superfamily. Lipase family.</text>
</comment>
<evidence type="ECO:0000256" key="6">
    <source>
        <dbReference type="SAM" id="MobiDB-lite"/>
    </source>
</evidence>
<evidence type="ECO:0000256" key="5">
    <source>
        <dbReference type="RuleBase" id="RU004262"/>
    </source>
</evidence>
<evidence type="ECO:0000259" key="7">
    <source>
        <dbReference type="Pfam" id="PF00151"/>
    </source>
</evidence>
<gene>
    <name evidence="8" type="primary">Pnlip-L5</name>
    <name evidence="8" type="ORF">Hamer_G015030</name>
</gene>
<evidence type="ECO:0000256" key="3">
    <source>
        <dbReference type="ARBA" id="ARBA00022525"/>
    </source>
</evidence>
<dbReference type="InterPro" id="IPR002331">
    <property type="entry name" value="Lipase_panc"/>
</dbReference>
<dbReference type="InterPro" id="IPR033906">
    <property type="entry name" value="Lipase_N"/>
</dbReference>
<dbReference type="Proteomes" id="UP000747542">
    <property type="component" value="Unassembled WGS sequence"/>
</dbReference>
<dbReference type="Gene3D" id="2.60.60.20">
    <property type="entry name" value="PLAT/LH2 domain"/>
    <property type="match status" value="1"/>
</dbReference>
<proteinExistence type="inferred from homology"/>
<dbReference type="Gene3D" id="3.40.50.1820">
    <property type="entry name" value="alpha/beta hydrolase"/>
    <property type="match status" value="1"/>
</dbReference>
<feature type="compositionally biased region" description="Low complexity" evidence="6">
    <location>
        <begin position="17"/>
        <end position="32"/>
    </location>
</feature>
<dbReference type="PRINTS" id="PR00821">
    <property type="entry name" value="TAGLIPASE"/>
</dbReference>
<feature type="domain" description="Lipase" evidence="7">
    <location>
        <begin position="112"/>
        <end position="437"/>
    </location>
</feature>
<evidence type="ECO:0000313" key="8">
    <source>
        <dbReference type="EMBL" id="KAG7154675.1"/>
    </source>
</evidence>
<name>A0A8J5JFL2_HOMAM</name>
<dbReference type="EMBL" id="JAHLQT010044109">
    <property type="protein sequence ID" value="KAG7154675.1"/>
    <property type="molecule type" value="Genomic_DNA"/>
</dbReference>
<reference evidence="8" key="1">
    <citation type="journal article" date="2021" name="Sci. Adv.">
        <title>The American lobster genome reveals insights on longevity, neural, and immune adaptations.</title>
        <authorList>
            <person name="Polinski J.M."/>
            <person name="Zimin A.V."/>
            <person name="Clark K.F."/>
            <person name="Kohn A.B."/>
            <person name="Sadowski N."/>
            <person name="Timp W."/>
            <person name="Ptitsyn A."/>
            <person name="Khanna P."/>
            <person name="Romanova D.Y."/>
            <person name="Williams P."/>
            <person name="Greenwood S.J."/>
            <person name="Moroz L.L."/>
            <person name="Walt D.R."/>
            <person name="Bodnar A.G."/>
        </authorList>
    </citation>
    <scope>NUCLEOTIDE SEQUENCE</scope>
    <source>
        <strain evidence="8">GMGI-L3</strain>
    </source>
</reference>
<dbReference type="PRINTS" id="PR00823">
    <property type="entry name" value="PANCLIPASE"/>
</dbReference>
<dbReference type="PANTHER" id="PTHR11610:SF173">
    <property type="entry name" value="LIPASE DOMAIN-CONTAINING PROTEIN-RELATED"/>
    <property type="match status" value="1"/>
</dbReference>
<dbReference type="SUPFAM" id="SSF53474">
    <property type="entry name" value="alpha/beta-Hydrolases"/>
    <property type="match status" value="1"/>
</dbReference>
<accession>A0A8J5JFL2</accession>
<protein>
    <submittedName>
        <fullName evidence="8">Pancreatic triacylglycerol lipase-like 5</fullName>
    </submittedName>
</protein>
<dbReference type="GO" id="GO:0005615">
    <property type="term" value="C:extracellular space"/>
    <property type="evidence" value="ECO:0007669"/>
    <property type="project" value="TreeGrafter"/>
</dbReference>
<dbReference type="InterPro" id="IPR013818">
    <property type="entry name" value="Lipase"/>
</dbReference>
<evidence type="ECO:0000313" key="9">
    <source>
        <dbReference type="Proteomes" id="UP000747542"/>
    </source>
</evidence>
<keyword evidence="4" id="KW-1015">Disulfide bond</keyword>
<feature type="region of interest" description="Disordered" evidence="6">
    <location>
        <begin position="1"/>
        <end position="32"/>
    </location>
</feature>
<sequence length="600" mass="65220">MFGSGGDADDSSVLPDLTGTATPTGGGPASTLTGNYYPTPDICLTQGFSLPGQDCRLLRRFAPERIVFLNGTEIVQGGKTLLLMVLSLNIQDFVTALGGQEDGNEGEVGDRFCFGELGCLVTDSSFYHERYRPLNYHPKSREDVGVYFSVSSREDLLGVEFPALNTRQILSSSFRSNRKTKIIIHGYLGDQRMLWMDDMARAFLSTGDYNIVLVDWTTGAQGLYGQAAANARVVGLEVAHLVNWLRNQTGLQPQDVHLLGHSLGSHICGYAGERISGLGRITGLDPAEPYFQHLPPSVRLDPSDALFVDVIHTDSSHFSLGGGYGLREPVGHLDFYPNGGYNQPGCLPSIDAPIKLLFDNKISSNWWHSVGNSIGCNHLRATTLFMDSIVSECPYLAFQCDSFKHYRTGNCFSCGEDGSRCAPMGLHADTWPGRGQTGLLLYVATGPSDTLCMYHYRLQMKLGEMTTASVVGTINLSLLSHTGQQWYFNLTAGSPTKFDSGKTYTFLLQHSDDLSSSQAAQLTWSASSGDHSCHHTCDTSLPLSTLSLLNVEKFVQRKRISQPSLETKELVLCHGGTTGVIQVSSGNTVHLVASPTCSTP</sequence>
<dbReference type="Pfam" id="PF00151">
    <property type="entry name" value="Lipase"/>
    <property type="match status" value="1"/>
</dbReference>
<dbReference type="GO" id="GO:0016042">
    <property type="term" value="P:lipid catabolic process"/>
    <property type="evidence" value="ECO:0007669"/>
    <property type="project" value="TreeGrafter"/>
</dbReference>
<evidence type="ECO:0000256" key="4">
    <source>
        <dbReference type="ARBA" id="ARBA00023157"/>
    </source>
</evidence>
<dbReference type="AlphaFoldDB" id="A0A8J5JFL2"/>
<dbReference type="CDD" id="cd00707">
    <property type="entry name" value="Pancreat_lipase_like"/>
    <property type="match status" value="1"/>
</dbReference>
<dbReference type="FunFam" id="3.40.50.1820:FF:000033">
    <property type="entry name" value="Pancreatic triacylglycerol lipase"/>
    <property type="match status" value="1"/>
</dbReference>
<keyword evidence="3" id="KW-0964">Secreted</keyword>
<evidence type="ECO:0000256" key="2">
    <source>
        <dbReference type="ARBA" id="ARBA00010701"/>
    </source>
</evidence>
<dbReference type="GO" id="GO:0004806">
    <property type="term" value="F:triacylglycerol lipase activity"/>
    <property type="evidence" value="ECO:0007669"/>
    <property type="project" value="InterPro"/>
</dbReference>
<keyword evidence="9" id="KW-1185">Reference proteome</keyword>
<evidence type="ECO:0000256" key="1">
    <source>
        <dbReference type="ARBA" id="ARBA00004613"/>
    </source>
</evidence>
<comment type="caution">
    <text evidence="8">The sequence shown here is derived from an EMBL/GenBank/DDBJ whole genome shotgun (WGS) entry which is preliminary data.</text>
</comment>
<dbReference type="InterPro" id="IPR000734">
    <property type="entry name" value="TAG_lipase"/>
</dbReference>
<dbReference type="InterPro" id="IPR029058">
    <property type="entry name" value="AB_hydrolase_fold"/>
</dbReference>
<dbReference type="PANTHER" id="PTHR11610">
    <property type="entry name" value="LIPASE"/>
    <property type="match status" value="1"/>
</dbReference>